<gene>
    <name evidence="1" type="ORF">AXG93_392s1480</name>
</gene>
<evidence type="ECO:0000313" key="2">
    <source>
        <dbReference type="Proteomes" id="UP000077202"/>
    </source>
</evidence>
<dbReference type="Proteomes" id="UP000077202">
    <property type="component" value="Unassembled WGS sequence"/>
</dbReference>
<dbReference type="AlphaFoldDB" id="A0A176WQC1"/>
<keyword evidence="2" id="KW-1185">Reference proteome</keyword>
<name>A0A176WQC1_MARPO</name>
<sequence length="124" mass="13618">MSHDVFRCKSMSAGKARKDVDSVRLVVNTLDVVMHMSKVAGYGSSSAVVGQALLIDMESVKGFLIQVQVLEALILFRSSRSLTRITANSVMSNVLWGGTFKFQATFAVDEDEGFNPIWTGWIRG</sequence>
<evidence type="ECO:0000313" key="1">
    <source>
        <dbReference type="EMBL" id="OAE35299.1"/>
    </source>
</evidence>
<accession>A0A176WQC1</accession>
<comment type="caution">
    <text evidence="1">The sequence shown here is derived from an EMBL/GenBank/DDBJ whole genome shotgun (WGS) entry which is preliminary data.</text>
</comment>
<reference evidence="1" key="1">
    <citation type="submission" date="2016-03" db="EMBL/GenBank/DDBJ databases">
        <title>Mechanisms controlling the formation of the plant cell surface in tip-growing cells are functionally conserved among land plants.</title>
        <authorList>
            <person name="Honkanen S."/>
            <person name="Jones V.A."/>
            <person name="Morieri G."/>
            <person name="Champion C."/>
            <person name="Hetherington A.J."/>
            <person name="Kelly S."/>
            <person name="Saint-Marcoux D."/>
            <person name="Proust H."/>
            <person name="Prescott H."/>
            <person name="Dolan L."/>
        </authorList>
    </citation>
    <scope>NUCLEOTIDE SEQUENCE [LARGE SCALE GENOMIC DNA]</scope>
    <source>
        <tissue evidence="1">Whole gametophyte</tissue>
    </source>
</reference>
<proteinExistence type="predicted"/>
<organism evidence="1 2">
    <name type="scientific">Marchantia polymorpha subsp. ruderalis</name>
    <dbReference type="NCBI Taxonomy" id="1480154"/>
    <lineage>
        <taxon>Eukaryota</taxon>
        <taxon>Viridiplantae</taxon>
        <taxon>Streptophyta</taxon>
        <taxon>Embryophyta</taxon>
        <taxon>Marchantiophyta</taxon>
        <taxon>Marchantiopsida</taxon>
        <taxon>Marchantiidae</taxon>
        <taxon>Marchantiales</taxon>
        <taxon>Marchantiaceae</taxon>
        <taxon>Marchantia</taxon>
    </lineage>
</organism>
<protein>
    <submittedName>
        <fullName evidence="1">Uncharacterized protein</fullName>
    </submittedName>
</protein>
<dbReference type="EMBL" id="LVLJ01000203">
    <property type="protein sequence ID" value="OAE35299.1"/>
    <property type="molecule type" value="Genomic_DNA"/>
</dbReference>